<comment type="similarity">
    <text evidence="5 8">Belongs to the PTH family.</text>
</comment>
<keyword evidence="3 8" id="KW-0378">Hydrolase</keyword>
<comment type="catalytic activity">
    <reaction evidence="6 8">
        <text>an N-acyl-L-alpha-aminoacyl-tRNA + H2O = an N-acyl-L-amino acid + a tRNA + H(+)</text>
        <dbReference type="Rhea" id="RHEA:54448"/>
        <dbReference type="Rhea" id="RHEA-COMP:10123"/>
        <dbReference type="Rhea" id="RHEA-COMP:13883"/>
        <dbReference type="ChEBI" id="CHEBI:15377"/>
        <dbReference type="ChEBI" id="CHEBI:15378"/>
        <dbReference type="ChEBI" id="CHEBI:59874"/>
        <dbReference type="ChEBI" id="CHEBI:78442"/>
        <dbReference type="ChEBI" id="CHEBI:138191"/>
        <dbReference type="EC" id="3.1.1.29"/>
    </reaction>
</comment>
<dbReference type="GO" id="GO:0000049">
    <property type="term" value="F:tRNA binding"/>
    <property type="evidence" value="ECO:0007669"/>
    <property type="project" value="UniProtKB-UniRule"/>
</dbReference>
<evidence type="ECO:0000256" key="3">
    <source>
        <dbReference type="ARBA" id="ARBA00022801"/>
    </source>
</evidence>
<feature type="site" description="Stabilizes the basic form of H active site to accept a proton" evidence="8">
    <location>
        <position position="119"/>
    </location>
</feature>
<sequence length="215" mass="23048">MLDRFRQATRSLFHPNSARRHDLNENSWLVVGLGNPGPGYAGNRHNVGQMVLAQLADRLNVNFKNHKTNSAVAEGRSNPGGPKLILAKPNSFMNLSGGPVAGLLRFYSIEPSHLIVVHDELDLPFDSLKLKVGGGHGGHNGLRDIISATGTNDFIRVRVGIGRPPGRQPAADFVLHDFASTERANLPILLADAADAVELIANDGIVAAQLKVHTA</sequence>
<dbReference type="CDD" id="cd00462">
    <property type="entry name" value="PTH"/>
    <property type="match status" value="1"/>
</dbReference>
<evidence type="ECO:0000256" key="8">
    <source>
        <dbReference type="HAMAP-Rule" id="MF_00083"/>
    </source>
</evidence>
<dbReference type="GO" id="GO:0072344">
    <property type="term" value="P:rescue of stalled ribosome"/>
    <property type="evidence" value="ECO:0007669"/>
    <property type="project" value="UniProtKB-UniRule"/>
</dbReference>
<dbReference type="FunFam" id="3.40.50.1470:FF:000001">
    <property type="entry name" value="Peptidyl-tRNA hydrolase"/>
    <property type="match status" value="1"/>
</dbReference>
<dbReference type="HAMAP" id="MF_00083">
    <property type="entry name" value="Pept_tRNA_hydro_bact"/>
    <property type="match status" value="1"/>
</dbReference>
<feature type="binding site" evidence="8">
    <location>
        <position position="94"/>
    </location>
    <ligand>
        <name>tRNA</name>
        <dbReference type="ChEBI" id="CHEBI:17843"/>
    </ligand>
</feature>
<dbReference type="GO" id="GO:0005737">
    <property type="term" value="C:cytoplasm"/>
    <property type="evidence" value="ECO:0007669"/>
    <property type="project" value="UniProtKB-SubCell"/>
</dbReference>
<dbReference type="EC" id="3.1.1.29" evidence="1 8"/>
<keyword evidence="8" id="KW-0963">Cytoplasm</keyword>
<protein>
    <recommendedName>
        <fullName evidence="7 8">Peptidyl-tRNA hydrolase</fullName>
        <shortName evidence="8">Pth</shortName>
        <ecNumber evidence="1 8">3.1.1.29</ecNumber>
    </recommendedName>
</protein>
<feature type="binding site" evidence="8">
    <location>
        <position position="40"/>
    </location>
    <ligand>
        <name>tRNA</name>
        <dbReference type="ChEBI" id="CHEBI:17843"/>
    </ligand>
</feature>
<dbReference type="InterPro" id="IPR001328">
    <property type="entry name" value="Pept_tRNA_hydro"/>
</dbReference>
<dbReference type="GO" id="GO:0006515">
    <property type="term" value="P:protein quality control for misfolded or incompletely synthesized proteins"/>
    <property type="evidence" value="ECO:0007669"/>
    <property type="project" value="UniProtKB-UniRule"/>
</dbReference>
<dbReference type="InterPro" id="IPR036416">
    <property type="entry name" value="Pept_tRNA_hydro_sf"/>
</dbReference>
<organism evidence="9 10">
    <name type="scientific">Cryobacterium melibiosiphilum</name>
    <dbReference type="NCBI Taxonomy" id="995039"/>
    <lineage>
        <taxon>Bacteria</taxon>
        <taxon>Bacillati</taxon>
        <taxon>Actinomycetota</taxon>
        <taxon>Actinomycetes</taxon>
        <taxon>Micrococcales</taxon>
        <taxon>Microbacteriaceae</taxon>
        <taxon>Cryobacterium</taxon>
    </lineage>
</organism>
<feature type="site" description="Discriminates between blocked and unblocked aminoacyl-tRNA" evidence="8">
    <location>
        <position position="35"/>
    </location>
</feature>
<dbReference type="Pfam" id="PF01195">
    <property type="entry name" value="Pept_tRNA_hydro"/>
    <property type="match status" value="1"/>
</dbReference>
<dbReference type="EMBL" id="QZVS01000093">
    <property type="protein sequence ID" value="RJT86884.1"/>
    <property type="molecule type" value="Genomic_DNA"/>
</dbReference>
<dbReference type="OrthoDB" id="9800507at2"/>
<evidence type="ECO:0000313" key="10">
    <source>
        <dbReference type="Proteomes" id="UP000272015"/>
    </source>
</evidence>
<proteinExistence type="inferred from homology"/>
<comment type="caution">
    <text evidence="9">The sequence shown here is derived from an EMBL/GenBank/DDBJ whole genome shotgun (WGS) entry which is preliminary data.</text>
</comment>
<keyword evidence="10" id="KW-1185">Reference proteome</keyword>
<evidence type="ECO:0000256" key="7">
    <source>
        <dbReference type="ARBA" id="ARBA00050038"/>
    </source>
</evidence>
<comment type="subunit">
    <text evidence="8">Monomer.</text>
</comment>
<dbReference type="InterPro" id="IPR018171">
    <property type="entry name" value="Pept_tRNA_hydro_CS"/>
</dbReference>
<keyword evidence="2 8" id="KW-0820">tRNA-binding</keyword>
<name>A0A3A5MMS6_9MICO</name>
<feature type="binding site" evidence="8">
    <location>
        <position position="92"/>
    </location>
    <ligand>
        <name>tRNA</name>
        <dbReference type="ChEBI" id="CHEBI:17843"/>
    </ligand>
</feature>
<evidence type="ECO:0000313" key="9">
    <source>
        <dbReference type="EMBL" id="RJT86884.1"/>
    </source>
</evidence>
<evidence type="ECO:0000256" key="2">
    <source>
        <dbReference type="ARBA" id="ARBA00022555"/>
    </source>
</evidence>
<evidence type="ECO:0000256" key="6">
    <source>
        <dbReference type="ARBA" id="ARBA00048707"/>
    </source>
</evidence>
<dbReference type="PANTHER" id="PTHR17224:SF1">
    <property type="entry name" value="PEPTIDYL-TRNA HYDROLASE"/>
    <property type="match status" value="1"/>
</dbReference>
<gene>
    <name evidence="8" type="primary">pth</name>
    <name evidence="9" type="ORF">D6T64_17275</name>
</gene>
<keyword evidence="4 8" id="KW-0694">RNA-binding</keyword>
<evidence type="ECO:0000256" key="4">
    <source>
        <dbReference type="ARBA" id="ARBA00022884"/>
    </source>
</evidence>
<dbReference type="Gene3D" id="3.40.50.1470">
    <property type="entry name" value="Peptidyl-tRNA hydrolase"/>
    <property type="match status" value="1"/>
</dbReference>
<reference evidence="9 10" key="1">
    <citation type="submission" date="2018-09" db="EMBL/GenBank/DDBJ databases">
        <title>Novel species of Cryobacterium.</title>
        <authorList>
            <person name="Liu Q."/>
            <person name="Xin Y.-H."/>
        </authorList>
    </citation>
    <scope>NUCLEOTIDE SEQUENCE [LARGE SCALE GENOMIC DNA]</scope>
    <source>
        <strain evidence="9 10">Hh39</strain>
    </source>
</reference>
<accession>A0A3A5MMS6</accession>
<dbReference type="PROSITE" id="PS01196">
    <property type="entry name" value="PEPT_TRNA_HYDROL_2"/>
    <property type="match status" value="1"/>
</dbReference>
<evidence type="ECO:0000256" key="5">
    <source>
        <dbReference type="ARBA" id="ARBA00038063"/>
    </source>
</evidence>
<feature type="active site" description="Proton acceptor" evidence="8">
    <location>
        <position position="45"/>
    </location>
</feature>
<comment type="function">
    <text evidence="8">Catalyzes the release of premature peptidyl moieties from peptidyl-tRNA molecules trapped in stalled 50S ribosomal subunits, and thus maintains levels of free tRNAs and 50S ribosomes.</text>
</comment>
<dbReference type="PANTHER" id="PTHR17224">
    <property type="entry name" value="PEPTIDYL-TRNA HYDROLASE"/>
    <property type="match status" value="1"/>
</dbReference>
<comment type="subcellular location">
    <subcellularLocation>
        <location evidence="8">Cytoplasm</location>
    </subcellularLocation>
</comment>
<dbReference type="NCBIfam" id="TIGR00447">
    <property type="entry name" value="pth"/>
    <property type="match status" value="1"/>
</dbReference>
<dbReference type="SUPFAM" id="SSF53178">
    <property type="entry name" value="Peptidyl-tRNA hydrolase-like"/>
    <property type="match status" value="1"/>
</dbReference>
<comment type="function">
    <text evidence="8">Hydrolyzes ribosome-free peptidyl-tRNAs (with 1 or more amino acids incorporated), which drop off the ribosome during protein synthesis, or as a result of ribosome stalling.</text>
</comment>
<dbReference type="GO" id="GO:0004045">
    <property type="term" value="F:peptidyl-tRNA hydrolase activity"/>
    <property type="evidence" value="ECO:0007669"/>
    <property type="project" value="UniProtKB-UniRule"/>
</dbReference>
<evidence type="ECO:0000256" key="1">
    <source>
        <dbReference type="ARBA" id="ARBA00013260"/>
    </source>
</evidence>
<dbReference type="AlphaFoldDB" id="A0A3A5MMS6"/>
<dbReference type="Proteomes" id="UP000272015">
    <property type="component" value="Unassembled WGS sequence"/>
</dbReference>
<feature type="binding site" evidence="8">
    <location>
        <position position="140"/>
    </location>
    <ligand>
        <name>tRNA</name>
        <dbReference type="ChEBI" id="CHEBI:17843"/>
    </ligand>
</feature>